<keyword evidence="2" id="KW-1185">Reference proteome</keyword>
<dbReference type="EMBL" id="MU267638">
    <property type="protein sequence ID" value="KAH7913075.1"/>
    <property type="molecule type" value="Genomic_DNA"/>
</dbReference>
<proteinExistence type="predicted"/>
<evidence type="ECO:0000313" key="2">
    <source>
        <dbReference type="Proteomes" id="UP000790377"/>
    </source>
</evidence>
<protein>
    <submittedName>
        <fullName evidence="1">P-loop containing nucleoside triphosphate hydrolase protein</fullName>
    </submittedName>
</protein>
<sequence>MSSQNQMSANHEQTVLILVGLVASGKSTFAQALEQHFPQFRRCNQDDLGSRLRVEDLARRTLREGLSVCIDRTNFDARQRSHWINIAREFHGISVWVIVFDTPYQDCVIRLNQRMSIDVLGHSSCPELKDDLIAGTSHPTITDAQQGLTILQRFASDFQYPSPDEGYDRIIYLRPSDHPHPEYTLADISSILERLRSGDSSSGGSRTPIRSLNFPRGGSIHPTHSNYSRGTYNHRNFRSSYRGASGASRWRSGGRGRGSVRGQNPYPSTERTSRQIIPLVSKGLENPDKPSDRSQENAPSPPQWEGSGSA</sequence>
<gene>
    <name evidence="1" type="ORF">BJ138DRAFT_1111804</name>
</gene>
<keyword evidence="1" id="KW-0378">Hydrolase</keyword>
<reference evidence="1" key="1">
    <citation type="journal article" date="2021" name="New Phytol.">
        <title>Evolutionary innovations through gain and loss of genes in the ectomycorrhizal Boletales.</title>
        <authorList>
            <person name="Wu G."/>
            <person name="Miyauchi S."/>
            <person name="Morin E."/>
            <person name="Kuo A."/>
            <person name="Drula E."/>
            <person name="Varga T."/>
            <person name="Kohler A."/>
            <person name="Feng B."/>
            <person name="Cao Y."/>
            <person name="Lipzen A."/>
            <person name="Daum C."/>
            <person name="Hundley H."/>
            <person name="Pangilinan J."/>
            <person name="Johnson J."/>
            <person name="Barry K."/>
            <person name="LaButti K."/>
            <person name="Ng V."/>
            <person name="Ahrendt S."/>
            <person name="Min B."/>
            <person name="Choi I.G."/>
            <person name="Park H."/>
            <person name="Plett J.M."/>
            <person name="Magnuson J."/>
            <person name="Spatafora J.W."/>
            <person name="Nagy L.G."/>
            <person name="Henrissat B."/>
            <person name="Grigoriev I.V."/>
            <person name="Yang Z.L."/>
            <person name="Xu J."/>
            <person name="Martin F.M."/>
        </authorList>
    </citation>
    <scope>NUCLEOTIDE SEQUENCE</scope>
    <source>
        <strain evidence="1">ATCC 28755</strain>
    </source>
</reference>
<comment type="caution">
    <text evidence="1">The sequence shown here is derived from an EMBL/GenBank/DDBJ whole genome shotgun (WGS) entry which is preliminary data.</text>
</comment>
<name>A0ACB8AIJ1_9AGAM</name>
<accession>A0ACB8AIJ1</accession>
<dbReference type="Proteomes" id="UP000790377">
    <property type="component" value="Unassembled WGS sequence"/>
</dbReference>
<evidence type="ECO:0000313" key="1">
    <source>
        <dbReference type="EMBL" id="KAH7913075.1"/>
    </source>
</evidence>
<organism evidence="1 2">
    <name type="scientific">Hygrophoropsis aurantiaca</name>
    <dbReference type="NCBI Taxonomy" id="72124"/>
    <lineage>
        <taxon>Eukaryota</taxon>
        <taxon>Fungi</taxon>
        <taxon>Dikarya</taxon>
        <taxon>Basidiomycota</taxon>
        <taxon>Agaricomycotina</taxon>
        <taxon>Agaricomycetes</taxon>
        <taxon>Agaricomycetidae</taxon>
        <taxon>Boletales</taxon>
        <taxon>Coniophorineae</taxon>
        <taxon>Hygrophoropsidaceae</taxon>
        <taxon>Hygrophoropsis</taxon>
    </lineage>
</organism>